<dbReference type="PANTHER" id="PTHR12149:SF8">
    <property type="entry name" value="PROTEIN-RIBULOSAMINE 3-KINASE"/>
    <property type="match status" value="1"/>
</dbReference>
<dbReference type="EMBL" id="QGMJ01000813">
    <property type="protein sequence ID" value="TVY33379.1"/>
    <property type="molecule type" value="Genomic_DNA"/>
</dbReference>
<dbReference type="Proteomes" id="UP000462212">
    <property type="component" value="Unassembled WGS sequence"/>
</dbReference>
<dbReference type="EC" id="2.7.1.172" evidence="1"/>
<dbReference type="OrthoDB" id="5772781at2759"/>
<comment type="catalytic activity">
    <reaction evidence="2">
        <text>N(6)-D-ribulosyl-L-lysyl-[protein] + ATP = N(6)-(3-O-phospho-D-ribulosyl)-L-lysyl-[protein] + ADP + H(+)</text>
        <dbReference type="Rhea" id="RHEA:48432"/>
        <dbReference type="Rhea" id="RHEA-COMP:12103"/>
        <dbReference type="Rhea" id="RHEA-COMP:12104"/>
        <dbReference type="ChEBI" id="CHEBI:15378"/>
        <dbReference type="ChEBI" id="CHEBI:30616"/>
        <dbReference type="ChEBI" id="CHEBI:90418"/>
        <dbReference type="ChEBI" id="CHEBI:90420"/>
        <dbReference type="ChEBI" id="CHEBI:456216"/>
        <dbReference type="EC" id="2.7.1.172"/>
    </reaction>
    <physiologicalReaction direction="left-to-right" evidence="2">
        <dbReference type="Rhea" id="RHEA:48433"/>
    </physiologicalReaction>
</comment>
<dbReference type="GO" id="GO:0102193">
    <property type="term" value="F:protein-ribulosamine 3-kinase activity"/>
    <property type="evidence" value="ECO:0007669"/>
    <property type="project" value="UniProtKB-EC"/>
</dbReference>
<keyword evidence="5" id="KW-1185">Reference proteome</keyword>
<proteinExistence type="inferred from homology"/>
<evidence type="ECO:0000256" key="1">
    <source>
        <dbReference type="ARBA" id="ARBA00011961"/>
    </source>
</evidence>
<evidence type="ECO:0000256" key="3">
    <source>
        <dbReference type="PIRNR" id="PIRNR006221"/>
    </source>
</evidence>
<organism evidence="4 5">
    <name type="scientific">Lachnellula subtilissima</name>
    <dbReference type="NCBI Taxonomy" id="602034"/>
    <lineage>
        <taxon>Eukaryota</taxon>
        <taxon>Fungi</taxon>
        <taxon>Dikarya</taxon>
        <taxon>Ascomycota</taxon>
        <taxon>Pezizomycotina</taxon>
        <taxon>Leotiomycetes</taxon>
        <taxon>Helotiales</taxon>
        <taxon>Lachnaceae</taxon>
        <taxon>Lachnellula</taxon>
    </lineage>
</organism>
<dbReference type="Pfam" id="PF03881">
    <property type="entry name" value="Fructosamin_kin"/>
    <property type="match status" value="1"/>
</dbReference>
<dbReference type="Gene3D" id="3.90.1200.10">
    <property type="match status" value="2"/>
</dbReference>
<dbReference type="InterPro" id="IPR011009">
    <property type="entry name" value="Kinase-like_dom_sf"/>
</dbReference>
<comment type="caution">
    <text evidence="4">The sequence shown here is derived from an EMBL/GenBank/DDBJ whole genome shotgun (WGS) entry which is preliminary data.</text>
</comment>
<protein>
    <recommendedName>
        <fullName evidence="1">protein-ribulosamine 3-kinase</fullName>
        <ecNumber evidence="1">2.7.1.172</ecNumber>
    </recommendedName>
</protein>
<dbReference type="SUPFAM" id="SSF56112">
    <property type="entry name" value="Protein kinase-like (PK-like)"/>
    <property type="match status" value="1"/>
</dbReference>
<gene>
    <name evidence="4" type="primary">Fn3krp</name>
    <name evidence="4" type="ORF">LSUB1_G008461</name>
</gene>
<evidence type="ECO:0000313" key="4">
    <source>
        <dbReference type="EMBL" id="TVY33379.1"/>
    </source>
</evidence>
<reference evidence="4 5" key="1">
    <citation type="submission" date="2018-05" db="EMBL/GenBank/DDBJ databases">
        <title>Genome sequencing and assembly of the regulated plant pathogen Lachnellula willkommii and related sister species for the development of diagnostic species identification markers.</title>
        <authorList>
            <person name="Giroux E."/>
            <person name="Bilodeau G."/>
        </authorList>
    </citation>
    <scope>NUCLEOTIDE SEQUENCE [LARGE SCALE GENOMIC DNA]</scope>
    <source>
        <strain evidence="4 5">CBS 197.66</strain>
    </source>
</reference>
<dbReference type="AlphaFoldDB" id="A0A8H8RFP1"/>
<accession>A0A8H8RFP1</accession>
<dbReference type="PIRSF" id="PIRSF006221">
    <property type="entry name" value="Ketosamine-3-kinase"/>
    <property type="match status" value="1"/>
</dbReference>
<dbReference type="GO" id="GO:0016301">
    <property type="term" value="F:kinase activity"/>
    <property type="evidence" value="ECO:0007669"/>
    <property type="project" value="UniProtKB-UniRule"/>
</dbReference>
<keyword evidence="3" id="KW-0808">Transferase</keyword>
<sequence>MSPKIDPAILAALSLDAATTSIASHGGSGFASTFKITSTVEGEEKLFFVKQGNGKASEIMFTGEHASLNAIHNAVPSLCPKSYANGKLSTGNGSFLATDFLDLSSSSTSPSAAGGSNMSLAQKLTKLHSTPAPAPDGYAKAMFGFPVPTCCGETEQDNGFKERWAEFYGECRLRGVARRAEGRQGVDVEVGRLVEVVVGGGCAEVARGGAFEGWEDGRCDCTCCGRGSIGGGPVEEVVFDASAAWAHSEFEFGIMGMFGGFGGSFNKEYWKYKPKDEPVEEWEDRVQLYELYHHLNHYAIFGGGYRGGAVKIMQRLIKKYGNNS</sequence>
<evidence type="ECO:0000256" key="2">
    <source>
        <dbReference type="ARBA" id="ARBA00048655"/>
    </source>
</evidence>
<evidence type="ECO:0000313" key="5">
    <source>
        <dbReference type="Proteomes" id="UP000462212"/>
    </source>
</evidence>
<dbReference type="InterPro" id="IPR016477">
    <property type="entry name" value="Fructo-/Ketosamine-3-kinase"/>
</dbReference>
<comment type="similarity">
    <text evidence="3">Belongs to the fructosamine kinase family.</text>
</comment>
<dbReference type="PANTHER" id="PTHR12149">
    <property type="entry name" value="FRUCTOSAMINE 3 KINASE-RELATED PROTEIN"/>
    <property type="match status" value="1"/>
</dbReference>
<keyword evidence="3 4" id="KW-0418">Kinase</keyword>
<name>A0A8H8RFP1_9HELO</name>